<accession>A0AA87B8W5</accession>
<dbReference type="Proteomes" id="UP001189624">
    <property type="component" value="Chromosome 11"/>
</dbReference>
<sequence length="94" mass="10605">MKRSRTLAVVLTPWLRKSPGSRFMDGFSEPNTPPVLIRLGPWSFVSGLPADKISEIDQPAGLVWLFLSIEKKESALTRQKARFQLFFSVRASIT</sequence>
<dbReference type="EMBL" id="OY731408">
    <property type="protein sequence ID" value="CAJ1978467.1"/>
    <property type="molecule type" value="Genomic_DNA"/>
</dbReference>
<protein>
    <submittedName>
        <fullName evidence="1">Uncharacterized protein</fullName>
    </submittedName>
</protein>
<proteinExistence type="predicted"/>
<evidence type="ECO:0000313" key="2">
    <source>
        <dbReference type="Proteomes" id="UP001189624"/>
    </source>
</evidence>
<gene>
    <name evidence="1" type="ORF">AYBTSS11_LOCUS30661</name>
</gene>
<name>A0AA87B8W5_9FABA</name>
<evidence type="ECO:0000313" key="1">
    <source>
        <dbReference type="EMBL" id="CAJ1978467.1"/>
    </source>
</evidence>
<organism evidence="1 2">
    <name type="scientific">Sphenostylis stenocarpa</name>
    <dbReference type="NCBI Taxonomy" id="92480"/>
    <lineage>
        <taxon>Eukaryota</taxon>
        <taxon>Viridiplantae</taxon>
        <taxon>Streptophyta</taxon>
        <taxon>Embryophyta</taxon>
        <taxon>Tracheophyta</taxon>
        <taxon>Spermatophyta</taxon>
        <taxon>Magnoliopsida</taxon>
        <taxon>eudicotyledons</taxon>
        <taxon>Gunneridae</taxon>
        <taxon>Pentapetalae</taxon>
        <taxon>rosids</taxon>
        <taxon>fabids</taxon>
        <taxon>Fabales</taxon>
        <taxon>Fabaceae</taxon>
        <taxon>Papilionoideae</taxon>
        <taxon>50 kb inversion clade</taxon>
        <taxon>NPAAA clade</taxon>
        <taxon>indigoferoid/millettioid clade</taxon>
        <taxon>Phaseoleae</taxon>
        <taxon>Sphenostylis</taxon>
    </lineage>
</organism>
<reference evidence="1" key="1">
    <citation type="submission" date="2023-10" db="EMBL/GenBank/DDBJ databases">
        <authorList>
            <person name="Domelevo Entfellner J.-B."/>
        </authorList>
    </citation>
    <scope>NUCLEOTIDE SEQUENCE</scope>
</reference>
<dbReference type="AlphaFoldDB" id="A0AA87B8W5"/>
<keyword evidence="2" id="KW-1185">Reference proteome</keyword>
<dbReference type="Gramene" id="rna-AYBTSS11_LOCUS30661">
    <property type="protein sequence ID" value="CAJ1978467.1"/>
    <property type="gene ID" value="gene-AYBTSS11_LOCUS30661"/>
</dbReference>